<sequence>MDAKVTEICYQIVCVFEKSFLEHFKEQEDGKITFFSFDLEDTNRQFPTQSLTYTSYKNLFEEQYKDAFLTSIASLDEKELRHTLGTGTLETMIAKNAIIQMQYEEITKERDVDNDGTPDRIDIDDTKNAVQTGGDLDKIKNATSKEIQEENEKWTGEKTKKNRHDRGI</sequence>
<dbReference type="EMBL" id="MUAU01000383">
    <property type="protein sequence ID" value="OOR69501.1"/>
    <property type="molecule type" value="Genomic_DNA"/>
</dbReference>
<protein>
    <submittedName>
        <fullName evidence="2">NADH dehydrogenase</fullName>
    </submittedName>
</protein>
<feature type="compositionally biased region" description="Basic and acidic residues" evidence="1">
    <location>
        <begin position="146"/>
        <end position="168"/>
    </location>
</feature>
<accession>A0A9X6GBU6</accession>
<gene>
    <name evidence="2" type="ORF">BLX06_34670</name>
</gene>
<name>A0A9X6GBU6_BACCE</name>
<organism evidence="2 3">
    <name type="scientific">Bacillus cereus</name>
    <dbReference type="NCBI Taxonomy" id="1396"/>
    <lineage>
        <taxon>Bacteria</taxon>
        <taxon>Bacillati</taxon>
        <taxon>Bacillota</taxon>
        <taxon>Bacilli</taxon>
        <taxon>Bacillales</taxon>
        <taxon>Bacillaceae</taxon>
        <taxon>Bacillus</taxon>
        <taxon>Bacillus cereus group</taxon>
    </lineage>
</organism>
<dbReference type="Proteomes" id="UP000190641">
    <property type="component" value="Unassembled WGS sequence"/>
</dbReference>
<dbReference type="AlphaFoldDB" id="A0A9X6GBU6"/>
<feature type="compositionally biased region" description="Basic and acidic residues" evidence="1">
    <location>
        <begin position="111"/>
        <end position="127"/>
    </location>
</feature>
<comment type="caution">
    <text evidence="2">The sequence shown here is derived from an EMBL/GenBank/DDBJ whole genome shotgun (WGS) entry which is preliminary data.</text>
</comment>
<feature type="region of interest" description="Disordered" evidence="1">
    <location>
        <begin position="111"/>
        <end position="168"/>
    </location>
</feature>
<evidence type="ECO:0000256" key="1">
    <source>
        <dbReference type="SAM" id="MobiDB-lite"/>
    </source>
</evidence>
<evidence type="ECO:0000313" key="2">
    <source>
        <dbReference type="EMBL" id="OOR69501.1"/>
    </source>
</evidence>
<proteinExistence type="predicted"/>
<evidence type="ECO:0000313" key="3">
    <source>
        <dbReference type="Proteomes" id="UP000190641"/>
    </source>
</evidence>
<reference evidence="2 3" key="1">
    <citation type="submission" date="2017-01" db="EMBL/GenBank/DDBJ databases">
        <title>Bacillus cereus isolates.</title>
        <authorList>
            <person name="Beno S.M."/>
        </authorList>
    </citation>
    <scope>NUCLEOTIDE SEQUENCE [LARGE SCALE GENOMIC DNA]</scope>
    <source>
        <strain evidence="2 3">FSL K6-1030</strain>
    </source>
</reference>